<accession>A0A484NHN8</accession>
<dbReference type="PANTHER" id="PTHR31662">
    <property type="entry name" value="BNAANNG10740D PROTEIN-RELATED"/>
    <property type="match status" value="1"/>
</dbReference>
<evidence type="ECO:0000259" key="3">
    <source>
        <dbReference type="Pfam" id="PF04504"/>
    </source>
</evidence>
<dbReference type="Proteomes" id="UP000595140">
    <property type="component" value="Unassembled WGS sequence"/>
</dbReference>
<feature type="domain" description="Glabrous enhancer-binding protein-like DBD" evidence="3">
    <location>
        <begin position="113"/>
        <end position="198"/>
    </location>
</feature>
<organism evidence="4 5">
    <name type="scientific">Cuscuta campestris</name>
    <dbReference type="NCBI Taxonomy" id="132261"/>
    <lineage>
        <taxon>Eukaryota</taxon>
        <taxon>Viridiplantae</taxon>
        <taxon>Streptophyta</taxon>
        <taxon>Embryophyta</taxon>
        <taxon>Tracheophyta</taxon>
        <taxon>Spermatophyta</taxon>
        <taxon>Magnoliopsida</taxon>
        <taxon>eudicotyledons</taxon>
        <taxon>Gunneridae</taxon>
        <taxon>Pentapetalae</taxon>
        <taxon>asterids</taxon>
        <taxon>lamiids</taxon>
        <taxon>Solanales</taxon>
        <taxon>Convolvulaceae</taxon>
        <taxon>Cuscuteae</taxon>
        <taxon>Cuscuta</taxon>
        <taxon>Cuscuta subgen. Grammica</taxon>
        <taxon>Cuscuta sect. Cleistogrammica</taxon>
    </lineage>
</organism>
<comment type="similarity">
    <text evidence="1">Belongs to the GeBP family.</text>
</comment>
<keyword evidence="5" id="KW-1185">Reference proteome</keyword>
<dbReference type="OrthoDB" id="661680at2759"/>
<dbReference type="AlphaFoldDB" id="A0A484NHN8"/>
<gene>
    <name evidence="4" type="ORF">CCAM_LOCUS41100</name>
</gene>
<dbReference type="PANTHER" id="PTHR31662:SF33">
    <property type="entry name" value="DNA-BINDING STOREKEEPER PROTEIN TRANSCRIPTIONAL REGULATOR-LIKE PROTEIN"/>
    <property type="match status" value="1"/>
</dbReference>
<feature type="compositionally biased region" description="Acidic residues" evidence="2">
    <location>
        <begin position="16"/>
        <end position="39"/>
    </location>
</feature>
<dbReference type="InterPro" id="IPR053932">
    <property type="entry name" value="GeBP-like_DBD"/>
</dbReference>
<dbReference type="Pfam" id="PF04504">
    <property type="entry name" value="GeBP-like_DBD"/>
    <property type="match status" value="1"/>
</dbReference>
<dbReference type="GO" id="GO:0005634">
    <property type="term" value="C:nucleus"/>
    <property type="evidence" value="ECO:0007669"/>
    <property type="project" value="TreeGrafter"/>
</dbReference>
<evidence type="ECO:0000313" key="4">
    <source>
        <dbReference type="EMBL" id="VFQ99324.1"/>
    </source>
</evidence>
<dbReference type="InterPro" id="IPR007592">
    <property type="entry name" value="GEBP"/>
</dbReference>
<dbReference type="EMBL" id="OOIL02006652">
    <property type="protein sequence ID" value="VFQ99324.1"/>
    <property type="molecule type" value="Genomic_DNA"/>
</dbReference>
<name>A0A484NHN8_9ASTE</name>
<evidence type="ECO:0000313" key="5">
    <source>
        <dbReference type="Proteomes" id="UP000595140"/>
    </source>
</evidence>
<proteinExistence type="inferred from homology"/>
<feature type="region of interest" description="Disordered" evidence="2">
    <location>
        <begin position="231"/>
        <end position="255"/>
    </location>
</feature>
<evidence type="ECO:0000256" key="2">
    <source>
        <dbReference type="SAM" id="MobiDB-lite"/>
    </source>
</evidence>
<dbReference type="GO" id="GO:0006355">
    <property type="term" value="P:regulation of DNA-templated transcription"/>
    <property type="evidence" value="ECO:0007669"/>
    <property type="project" value="InterPro"/>
</dbReference>
<sequence>MAMAAAARAETRPPSEEEDEETSAEEPEEEEDVDSESEGDQGKPDTQSSQKSQFSLESSDSESDSKSANGSVTKPILKPTPLFPKSPESYSKSSSKRPKSKSVTEGEKKSGGRLWTDEDQVSLLRGMIQFKSEKGADPLAKMADFYEFLKDRLDFAFSKSQVQEKIRRLKKKFVKKGDTSTSNPADSQIFQLSQKFWGSESGSIKNFDASSGKGKMLAEVKNLSDSKKIVESSNAVEKSKEKKKRAPKDEEIGARKKMKKEITVVEKDERTASKGKDDQTIAERVSIQATAEVGKNGPSFGRGNGKQIAMNGVVQFDMEKREKDFRAIYPHFLNSFSVKYYPLTPEETLGKWKENAILLDCSVAEKIEKKWDNVWEEYGKLGQMVADLVSLQARMMRDEEHF</sequence>
<evidence type="ECO:0000256" key="1">
    <source>
        <dbReference type="ARBA" id="ARBA00010820"/>
    </source>
</evidence>
<reference evidence="4 5" key="1">
    <citation type="submission" date="2018-04" db="EMBL/GenBank/DDBJ databases">
        <authorList>
            <person name="Vogel A."/>
        </authorList>
    </citation>
    <scope>NUCLEOTIDE SEQUENCE [LARGE SCALE GENOMIC DNA]</scope>
</reference>
<protein>
    <recommendedName>
        <fullName evidence="3">Glabrous enhancer-binding protein-like DBD domain-containing protein</fullName>
    </recommendedName>
</protein>
<feature type="region of interest" description="Disordered" evidence="2">
    <location>
        <begin position="1"/>
        <end position="118"/>
    </location>
</feature>
<feature type="compositionally biased region" description="Low complexity" evidence="2">
    <location>
        <begin position="48"/>
        <end position="58"/>
    </location>
</feature>